<dbReference type="FunCoup" id="A0A1D8PH91">
    <property type="interactions" value="138"/>
</dbReference>
<dbReference type="SMR" id="A0A1D8PH91"/>
<reference evidence="2 3" key="3">
    <citation type="journal article" date="2013" name="Genome Biol.">
        <title>Assembly of a phased diploid Candida albicans genome facilitates allele-specific measurements and provides a simple model for repeat and indel structure.</title>
        <authorList>
            <person name="Muzzey D."/>
            <person name="Schwartz K."/>
            <person name="Weissman J.S."/>
            <person name="Sherlock G."/>
        </authorList>
    </citation>
    <scope>NUCLEOTIDE SEQUENCE [LARGE SCALE GENOMIC DNA]</scope>
    <source>
        <strain evidence="3">SC5314 / ATCC MYA-2876</strain>
    </source>
</reference>
<dbReference type="AlphaFoldDB" id="A0A1D8PH91"/>
<accession>A0A1D8PH91</accession>
<dbReference type="GO" id="GO:0070124">
    <property type="term" value="P:mitochondrial translational initiation"/>
    <property type="evidence" value="ECO:0000318"/>
    <property type="project" value="GO_Central"/>
</dbReference>
<dbReference type="InParanoid" id="A0A1D8PH91"/>
<dbReference type="Proteomes" id="UP000000559">
    <property type="component" value="Chromosome 2"/>
</dbReference>
<dbReference type="OrthoDB" id="2735536at2759"/>
<dbReference type="GO" id="GO:0005763">
    <property type="term" value="C:mitochondrial small ribosomal subunit"/>
    <property type="evidence" value="ECO:0000318"/>
    <property type="project" value="GO_Central"/>
</dbReference>
<dbReference type="InterPro" id="IPR016712">
    <property type="entry name" value="Rbsml_bS1m-like"/>
</dbReference>
<evidence type="ECO:0000313" key="3">
    <source>
        <dbReference type="Proteomes" id="UP000000559"/>
    </source>
</evidence>
<dbReference type="PANTHER" id="PTHR28058">
    <property type="entry name" value="37S RIBOSOMAL PROTEIN MRP51, MITOCHONDRIAL"/>
    <property type="match status" value="1"/>
</dbReference>
<dbReference type="VEuPathDB" id="FungiDB:C2_04790C_A"/>
<dbReference type="eggNOG" id="ENOG502R4KN">
    <property type="taxonomic scope" value="Eukaryota"/>
</dbReference>
<sequence>MSGSSSELFNLVKNSRLAQVAKPLSNNIRGNSKTPTHQVIFTPKSSALRSDYGLKSTLPNKIGSSHISFNDIDNRQSMPDVEKNSGFHYKQLMFQELGLCIKTHFTNKNPLFYHENNKSNKPMKDGSLTNTLNLPTKVQISEINKILKKNPQIYKEFRQYLIENHPNILLSSSSSSSSSSSTTTTTTNSSQSEIIDALKKFLSTSSKISKKKVNLFTTHKIDPKFQQNQIQGTGGFSYNQKGRLRNTPNGIKYGTVLPGRIIANKEAAIMGFVASVTDRSITLQSNYAKNAPGKHHRQFTVPFKINEAELGEDGSIRFFAEGIKTGKWMEANDNRYVPTKTNFASSSERNKADGKSLESLLNLILPTK</sequence>
<proteinExistence type="predicted"/>
<keyword evidence="2" id="KW-0687">Ribonucleoprotein</keyword>
<organism evidence="2 3">
    <name type="scientific">Candida albicans (strain SC5314 / ATCC MYA-2876)</name>
    <name type="common">Yeast</name>
    <dbReference type="NCBI Taxonomy" id="237561"/>
    <lineage>
        <taxon>Eukaryota</taxon>
        <taxon>Fungi</taxon>
        <taxon>Dikarya</taxon>
        <taxon>Ascomycota</taxon>
        <taxon>Saccharomycotina</taxon>
        <taxon>Pichiomycetes</taxon>
        <taxon>Debaryomycetaceae</taxon>
        <taxon>Candida/Lodderomyces clade</taxon>
        <taxon>Candida</taxon>
    </lineage>
</organism>
<reference evidence="2 3" key="2">
    <citation type="journal article" date="2007" name="Genome Biol.">
        <title>Assembly of the Candida albicans genome into sixteen supercontigs aligned on the eight chromosomes.</title>
        <authorList>
            <person name="van het Hoog M."/>
            <person name="Rast T.J."/>
            <person name="Martchenko M."/>
            <person name="Grindle S."/>
            <person name="Dignard D."/>
            <person name="Hogues H."/>
            <person name="Cuomo C."/>
            <person name="Berriman M."/>
            <person name="Scherer S."/>
            <person name="Magee B.B."/>
            <person name="Whiteway M."/>
            <person name="Chibana H."/>
            <person name="Nantel A."/>
            <person name="Magee P.T."/>
        </authorList>
    </citation>
    <scope>GENOME REANNOTATION</scope>
    <source>
        <strain evidence="3">SC5314 / ATCC MYA-2876</strain>
    </source>
</reference>
<evidence type="ECO:0000313" key="2">
    <source>
        <dbReference type="EMBL" id="AOW27503.1"/>
    </source>
</evidence>
<dbReference type="CGD" id="CAL0000183512">
    <property type="gene designation" value="orf19.7816"/>
</dbReference>
<dbReference type="Pfam" id="PF11709">
    <property type="entry name" value="Mit_ribos_Mrp51"/>
    <property type="match status" value="1"/>
</dbReference>
<dbReference type="KEGG" id="cal:CAALFM_C204790CA"/>
<keyword evidence="3" id="KW-1185">Reference proteome</keyword>
<dbReference type="RefSeq" id="XP_710613.2">
    <property type="nucleotide sequence ID" value="XM_705521.2"/>
</dbReference>
<evidence type="ECO:0000313" key="1">
    <source>
        <dbReference type="CGD" id="CAL0000183512"/>
    </source>
</evidence>
<dbReference type="PIRSF" id="PIRSF018156">
    <property type="entry name" value="MRPL51_fungal"/>
    <property type="match status" value="1"/>
</dbReference>
<name>A0A1D8PH91_CANAL</name>
<dbReference type="GeneID" id="3647779"/>
<keyword evidence="2" id="KW-0689">Ribosomal protein</keyword>
<dbReference type="EMBL" id="CP017624">
    <property type="protein sequence ID" value="AOW27503.1"/>
    <property type="molecule type" value="Genomic_DNA"/>
</dbReference>
<gene>
    <name evidence="2" type="ordered locus">CAALFM_C204790CA</name>
    <name evidence="1" type="ordered locus">orf19.7816</name>
</gene>
<dbReference type="GO" id="GO:0003735">
    <property type="term" value="F:structural constituent of ribosome"/>
    <property type="evidence" value="ECO:0000318"/>
    <property type="project" value="GO_Central"/>
</dbReference>
<dbReference type="PANTHER" id="PTHR28058:SF1">
    <property type="entry name" value="SMALL RIBOSOMAL SUBUNIT PROTEIN BS1M"/>
    <property type="match status" value="1"/>
</dbReference>
<reference evidence="2 3" key="1">
    <citation type="journal article" date="2004" name="Proc. Natl. Acad. Sci. U.S.A.">
        <title>The diploid genome sequence of Candida albicans.</title>
        <authorList>
            <person name="Jones T."/>
            <person name="Federspiel N.A."/>
            <person name="Chibana H."/>
            <person name="Dungan J."/>
            <person name="Kalman S."/>
            <person name="Magee B.B."/>
            <person name="Newport G."/>
            <person name="Thorstenson Y.R."/>
            <person name="Agabian N."/>
            <person name="Magee P.T."/>
            <person name="Davis R.W."/>
            <person name="Scherer S."/>
        </authorList>
    </citation>
    <scope>NUCLEOTIDE SEQUENCE [LARGE SCALE GENOMIC DNA]</scope>
    <source>
        <strain evidence="3">SC5314 / ATCC MYA-2876</strain>
    </source>
</reference>
<dbReference type="STRING" id="237561.A0A1D8PH91"/>
<protein>
    <submittedName>
        <fullName evidence="2">Mitochondrial 37S ribosomal protein MRP51</fullName>
    </submittedName>
</protein>